<dbReference type="Pfam" id="PF02752">
    <property type="entry name" value="Arrestin_C"/>
    <property type="match status" value="1"/>
</dbReference>
<dbReference type="PANTHER" id="PTHR11188">
    <property type="entry name" value="ARRESTIN DOMAIN CONTAINING PROTEIN"/>
    <property type="match status" value="1"/>
</dbReference>
<feature type="compositionally biased region" description="Low complexity" evidence="2">
    <location>
        <begin position="732"/>
        <end position="743"/>
    </location>
</feature>
<evidence type="ECO:0000313" key="5">
    <source>
        <dbReference type="EMBL" id="GAN09456.1"/>
    </source>
</evidence>
<dbReference type="InterPro" id="IPR050357">
    <property type="entry name" value="Arrestin_domain-protein"/>
</dbReference>
<name>A0A0C9MFF8_9FUNG</name>
<keyword evidence="6" id="KW-1185">Reference proteome</keyword>
<dbReference type="InterPro" id="IPR011022">
    <property type="entry name" value="Arrestin_C-like"/>
</dbReference>
<dbReference type="STRING" id="91626.A0A0C9MFF8"/>
<dbReference type="GO" id="GO:0005829">
    <property type="term" value="C:cytosol"/>
    <property type="evidence" value="ECO:0007669"/>
    <property type="project" value="TreeGrafter"/>
</dbReference>
<dbReference type="Proteomes" id="UP000053815">
    <property type="component" value="Unassembled WGS sequence"/>
</dbReference>
<dbReference type="EMBL" id="DF836558">
    <property type="protein sequence ID" value="GAN09456.1"/>
    <property type="molecule type" value="Genomic_DNA"/>
</dbReference>
<gene>
    <name evidence="5" type="ORF">MAM1_0269d08985</name>
</gene>
<dbReference type="GO" id="GO:0031625">
    <property type="term" value="F:ubiquitin protein ligase binding"/>
    <property type="evidence" value="ECO:0007669"/>
    <property type="project" value="TreeGrafter"/>
</dbReference>
<evidence type="ECO:0008006" key="7">
    <source>
        <dbReference type="Google" id="ProtNLM"/>
    </source>
</evidence>
<sequence>MADLFKSKENEFYIELSQERYYFPGEDISGDVILDLKKATKTNNIRVTLEGTVEIGGRSMILFAKSAHIAESPEGDQKSHYLEPHTHRFPFRMTIPSSKDYKVPSTLEITKLLKVSYRLAAIYNKAYTLEKFCPTASVLINILEDINVEKAEFAGEQRIEKELLLSGETTRKVRVSTVVAKRAAVKGDVIPISVTIEHIGVMVRDKALSIQLLRSVYYGRNKSELFGPKVIRQITSNIEISGPISFTKTFDMQLPIPSNICPTVEKSGSTFKIEYSLRVSINLNEENPHRPETAGDIVIFNVPFVIGTYPKLTFNIDDDDEEEDQQRMNEEAEEGASQQGDSSNSLEYEQVAEKMKDLDLGSAVNSPTLLQQSPSIKHTDSITCIDPILASPQPSFESIQEPVPEPAVNKPNKISSHAQVISPPLDRIPRMSSATMAHLPTPKLDNASKPGEQVEPTSPKPLYLHDQPAHKSPSLHYKQNLCTSNNTPPPEHSTLVPSSPSYKAKLKITPSEIYNDYQPMVSPTAGNPTSPLMSRNDSVALLHPSTSTVTSSTGGIVRQDSVRWIVRNQDAPAPAAVSPQIPPRPTPSVSNQGGAFMMPTPSFSESTSTQTTHHSPPYHHNHYQHAQSHYSTSGISPSPPTLQHQFYNHSNSSMPIPQQPQPPPQPQHHQFPPYTNNRYQYPDANPYSHHISPPPPPSYPPSYSGATGFPQPQPQPQPFSGGFMGMPSHQNYQPQPQYPFYND</sequence>
<feature type="region of interest" description="Disordered" evidence="2">
    <location>
        <begin position="573"/>
        <end position="743"/>
    </location>
</feature>
<dbReference type="AlphaFoldDB" id="A0A0C9MFF8"/>
<evidence type="ECO:0000313" key="6">
    <source>
        <dbReference type="Proteomes" id="UP000053815"/>
    </source>
</evidence>
<comment type="similarity">
    <text evidence="1">Belongs to the arrestin family. PalF/RIM8 subfamily.</text>
</comment>
<feature type="domain" description="Arrestin C-terminal-like" evidence="4">
    <location>
        <begin position="171"/>
        <end position="310"/>
    </location>
</feature>
<dbReference type="OrthoDB" id="7785529at2759"/>
<reference evidence="5" key="1">
    <citation type="submission" date="2014-09" db="EMBL/GenBank/DDBJ databases">
        <title>Draft genome sequence of an oleaginous Mucoromycotina fungus Mucor ambiguus NBRC6742.</title>
        <authorList>
            <person name="Takeda I."/>
            <person name="Yamane N."/>
            <person name="Morita T."/>
            <person name="Tamano K."/>
            <person name="Machida M."/>
            <person name="Baker S."/>
            <person name="Koike H."/>
        </authorList>
    </citation>
    <scope>NUCLEOTIDE SEQUENCE</scope>
    <source>
        <strain evidence="5">NBRC 6742</strain>
    </source>
</reference>
<feature type="region of interest" description="Disordered" evidence="2">
    <location>
        <begin position="320"/>
        <end position="348"/>
    </location>
</feature>
<dbReference type="Pfam" id="PF00339">
    <property type="entry name" value="Arrestin_N"/>
    <property type="match status" value="1"/>
</dbReference>
<feature type="compositionally biased region" description="Polar residues" evidence="2">
    <location>
        <begin position="336"/>
        <end position="347"/>
    </location>
</feature>
<dbReference type="InterPro" id="IPR014752">
    <property type="entry name" value="Arrestin-like_C"/>
</dbReference>
<dbReference type="PANTHER" id="PTHR11188:SF161">
    <property type="entry name" value="PH-RESPONSE REGULATOR PROTEIN PALF_RIM8"/>
    <property type="match status" value="1"/>
</dbReference>
<feature type="compositionally biased region" description="Polar residues" evidence="2">
    <location>
        <begin position="624"/>
        <end position="654"/>
    </location>
</feature>
<dbReference type="InterPro" id="IPR011021">
    <property type="entry name" value="Arrestin-like_N"/>
</dbReference>
<feature type="compositionally biased region" description="Low complexity" evidence="2">
    <location>
        <begin position="599"/>
        <end position="615"/>
    </location>
</feature>
<dbReference type="InterPro" id="IPR014756">
    <property type="entry name" value="Ig_E-set"/>
</dbReference>
<feature type="region of interest" description="Disordered" evidence="2">
    <location>
        <begin position="438"/>
        <end position="502"/>
    </location>
</feature>
<dbReference type="GO" id="GO:0030674">
    <property type="term" value="F:protein-macromolecule adaptor activity"/>
    <property type="evidence" value="ECO:0007669"/>
    <property type="project" value="TreeGrafter"/>
</dbReference>
<dbReference type="SUPFAM" id="SSF81296">
    <property type="entry name" value="E set domains"/>
    <property type="match status" value="1"/>
</dbReference>
<evidence type="ECO:0000259" key="3">
    <source>
        <dbReference type="Pfam" id="PF00339"/>
    </source>
</evidence>
<dbReference type="GO" id="GO:0070086">
    <property type="term" value="P:ubiquitin-dependent endocytosis"/>
    <property type="evidence" value="ECO:0007669"/>
    <property type="project" value="TreeGrafter"/>
</dbReference>
<evidence type="ECO:0000256" key="1">
    <source>
        <dbReference type="ARBA" id="ARBA00037950"/>
    </source>
</evidence>
<protein>
    <recommendedName>
        <fullName evidence="7">Arrestin C-terminal-like domain-containing protein</fullName>
    </recommendedName>
</protein>
<evidence type="ECO:0000256" key="2">
    <source>
        <dbReference type="SAM" id="MobiDB-lite"/>
    </source>
</evidence>
<dbReference type="Gene3D" id="2.60.40.640">
    <property type="match status" value="2"/>
</dbReference>
<accession>A0A0C9MFF8</accession>
<feature type="domain" description="Arrestin-like N-terminal" evidence="3">
    <location>
        <begin position="15"/>
        <end position="139"/>
    </location>
</feature>
<dbReference type="GO" id="GO:0005886">
    <property type="term" value="C:plasma membrane"/>
    <property type="evidence" value="ECO:0007669"/>
    <property type="project" value="TreeGrafter"/>
</dbReference>
<organism evidence="5">
    <name type="scientific">Mucor ambiguus</name>
    <dbReference type="NCBI Taxonomy" id="91626"/>
    <lineage>
        <taxon>Eukaryota</taxon>
        <taxon>Fungi</taxon>
        <taxon>Fungi incertae sedis</taxon>
        <taxon>Mucoromycota</taxon>
        <taxon>Mucoromycotina</taxon>
        <taxon>Mucoromycetes</taxon>
        <taxon>Mucorales</taxon>
        <taxon>Mucorineae</taxon>
        <taxon>Mucoraceae</taxon>
        <taxon>Mucor</taxon>
    </lineage>
</organism>
<proteinExistence type="inferred from homology"/>
<evidence type="ECO:0000259" key="4">
    <source>
        <dbReference type="Pfam" id="PF02752"/>
    </source>
</evidence>
<feature type="compositionally biased region" description="Pro residues" evidence="2">
    <location>
        <begin position="657"/>
        <end position="666"/>
    </location>
</feature>